<comment type="similarity">
    <text evidence="1">Belongs to the 'GDXG' lipolytic enzyme family.</text>
</comment>
<dbReference type="InterPro" id="IPR013094">
    <property type="entry name" value="AB_hydrolase_3"/>
</dbReference>
<dbReference type="SUPFAM" id="SSF53474">
    <property type="entry name" value="alpha/beta-Hydrolases"/>
    <property type="match status" value="1"/>
</dbReference>
<gene>
    <name evidence="6" type="ORF">SAMN02910417_00610</name>
</gene>
<keyword evidence="4" id="KW-1133">Transmembrane helix</keyword>
<dbReference type="Proteomes" id="UP000199228">
    <property type="component" value="Unassembled WGS sequence"/>
</dbReference>
<dbReference type="GO" id="GO:0016787">
    <property type="term" value="F:hydrolase activity"/>
    <property type="evidence" value="ECO:0007669"/>
    <property type="project" value="UniProtKB-KW"/>
</dbReference>
<dbReference type="InterPro" id="IPR050300">
    <property type="entry name" value="GDXG_lipolytic_enzyme"/>
</dbReference>
<dbReference type="EMBL" id="FMXR01000006">
    <property type="protein sequence ID" value="SDB08731.1"/>
    <property type="molecule type" value="Genomic_DNA"/>
</dbReference>
<dbReference type="OrthoDB" id="24847at2"/>
<feature type="active site" evidence="3">
    <location>
        <position position="241"/>
    </location>
</feature>
<feature type="transmembrane region" description="Helical" evidence="4">
    <location>
        <begin position="61"/>
        <end position="79"/>
    </location>
</feature>
<dbReference type="RefSeq" id="WP_090172089.1">
    <property type="nucleotide sequence ID" value="NZ_FMXR01000006.1"/>
</dbReference>
<evidence type="ECO:0000313" key="6">
    <source>
        <dbReference type="EMBL" id="SDB08731.1"/>
    </source>
</evidence>
<dbReference type="PANTHER" id="PTHR48081:SF8">
    <property type="entry name" value="ALPHA_BETA HYDROLASE FOLD-3 DOMAIN-CONTAINING PROTEIN-RELATED"/>
    <property type="match status" value="1"/>
</dbReference>
<sequence length="400" mass="45806">MELTLRLVLFCICWGVVSVVLIAIAYGFFVSFYRRLMMGIVAAVALVVHLIGYWNLYLTGFWHNLFHLIMLIVMGVIVLSDAEGITKPPFLDWKTASVRAGLMALSTLGSTRRVYRSFFKHGKYDKHGRRISKIKIPEGYTHYTTVFRGSNIEFLMPQHEKHRVVLMIPGGGYVGRMTDLKMNYSWYYSEAANDARVVILDYKTVLDGAEFPEPLDEAVRLYKWILEQGYEGKDIIVAGDSAGGNLALTLIEYLLDHEIEVPKCVITFSAWTDMSGSSSSYRRMKRYDALFGGNHVIEMSAHKYVESSGKSLKDRYVSPYFVKDFKGFPPMLMQVGSYEMLLDSSVDFAERAIKCGADANLEIYEGMFHEFQRTRNYNEYAKAAWWSVKAFLQHIYGDEY</sequence>
<evidence type="ECO:0000256" key="2">
    <source>
        <dbReference type="ARBA" id="ARBA00022801"/>
    </source>
</evidence>
<keyword evidence="7" id="KW-1185">Reference proteome</keyword>
<reference evidence="6 7" key="1">
    <citation type="submission" date="2016-10" db="EMBL/GenBank/DDBJ databases">
        <authorList>
            <person name="de Groot N.N."/>
        </authorList>
    </citation>
    <scope>NUCLEOTIDE SEQUENCE [LARGE SCALE GENOMIC DNA]</scope>
    <source>
        <strain evidence="6 7">DSM 3217</strain>
    </source>
</reference>
<dbReference type="Gene3D" id="3.40.50.1820">
    <property type="entry name" value="alpha/beta hydrolase"/>
    <property type="match status" value="1"/>
</dbReference>
<organism evidence="6 7">
    <name type="scientific">Eubacterium oxidoreducens</name>
    <dbReference type="NCBI Taxonomy" id="1732"/>
    <lineage>
        <taxon>Bacteria</taxon>
        <taxon>Bacillati</taxon>
        <taxon>Bacillota</taxon>
        <taxon>Clostridia</taxon>
        <taxon>Eubacteriales</taxon>
        <taxon>Eubacteriaceae</taxon>
        <taxon>Eubacterium</taxon>
    </lineage>
</organism>
<feature type="transmembrane region" description="Helical" evidence="4">
    <location>
        <begin position="36"/>
        <end position="55"/>
    </location>
</feature>
<dbReference type="AlphaFoldDB" id="A0A1G6AJY6"/>
<keyword evidence="2" id="KW-0378">Hydrolase</keyword>
<feature type="transmembrane region" description="Helical" evidence="4">
    <location>
        <begin position="6"/>
        <end position="29"/>
    </location>
</feature>
<dbReference type="InterPro" id="IPR033140">
    <property type="entry name" value="Lipase_GDXG_put_SER_AS"/>
</dbReference>
<keyword evidence="4" id="KW-0812">Transmembrane</keyword>
<dbReference type="InterPro" id="IPR029058">
    <property type="entry name" value="AB_hydrolase_fold"/>
</dbReference>
<evidence type="ECO:0000256" key="3">
    <source>
        <dbReference type="PROSITE-ProRule" id="PRU10038"/>
    </source>
</evidence>
<keyword evidence="4" id="KW-0472">Membrane</keyword>
<dbReference type="Pfam" id="PF07859">
    <property type="entry name" value="Abhydrolase_3"/>
    <property type="match status" value="1"/>
</dbReference>
<protein>
    <submittedName>
        <fullName evidence="6">Acetyl esterase/lipase</fullName>
    </submittedName>
</protein>
<proteinExistence type="inferred from homology"/>
<accession>A0A1G6AJY6</accession>
<feature type="domain" description="Alpha/beta hydrolase fold-3" evidence="5">
    <location>
        <begin position="166"/>
        <end position="372"/>
    </location>
</feature>
<name>A0A1G6AJY6_EUBOX</name>
<evidence type="ECO:0000313" key="7">
    <source>
        <dbReference type="Proteomes" id="UP000199228"/>
    </source>
</evidence>
<dbReference type="PANTHER" id="PTHR48081">
    <property type="entry name" value="AB HYDROLASE SUPERFAMILY PROTEIN C4A8.06C"/>
    <property type="match status" value="1"/>
</dbReference>
<dbReference type="STRING" id="1732.SAMN02910417_00610"/>
<evidence type="ECO:0000256" key="4">
    <source>
        <dbReference type="SAM" id="Phobius"/>
    </source>
</evidence>
<dbReference type="PROSITE" id="PS01174">
    <property type="entry name" value="LIPASE_GDXG_SER"/>
    <property type="match status" value="1"/>
</dbReference>
<evidence type="ECO:0000259" key="5">
    <source>
        <dbReference type="Pfam" id="PF07859"/>
    </source>
</evidence>
<evidence type="ECO:0000256" key="1">
    <source>
        <dbReference type="ARBA" id="ARBA00010515"/>
    </source>
</evidence>